<keyword evidence="1" id="KW-0812">Transmembrane</keyword>
<feature type="transmembrane region" description="Helical" evidence="1">
    <location>
        <begin position="152"/>
        <end position="175"/>
    </location>
</feature>
<gene>
    <name evidence="2" type="ORF">ABA45_02735</name>
</gene>
<protein>
    <submittedName>
        <fullName evidence="2">Uncharacterized protein</fullName>
    </submittedName>
</protein>
<feature type="transmembrane region" description="Helical" evidence="1">
    <location>
        <begin position="23"/>
        <end position="44"/>
    </location>
</feature>
<evidence type="ECO:0000256" key="1">
    <source>
        <dbReference type="SAM" id="Phobius"/>
    </source>
</evidence>
<dbReference type="RefSeq" id="WP_048388619.1">
    <property type="nucleotide sequence ID" value="NZ_CP011494.1"/>
</dbReference>
<name>A0A0H4I583_9GAMM</name>
<dbReference type="AlphaFoldDB" id="A0A0H4I583"/>
<feature type="transmembrane region" description="Helical" evidence="1">
    <location>
        <begin position="78"/>
        <end position="101"/>
    </location>
</feature>
<reference evidence="2 3" key="1">
    <citation type="submission" date="2015-05" db="EMBL/GenBank/DDBJ databases">
        <title>Complete genome of Marinobacter psychrophilus strain 20041T isolated from sea-ice of the Canadian Basin.</title>
        <authorList>
            <person name="Song L."/>
            <person name="Ren L."/>
            <person name="Yu Y."/>
            <person name="Wang X."/>
        </authorList>
    </citation>
    <scope>NUCLEOTIDE SEQUENCE [LARGE SCALE GENOMIC DNA]</scope>
    <source>
        <strain evidence="2 3">20041</strain>
    </source>
</reference>
<keyword evidence="1" id="KW-1133">Transmembrane helix</keyword>
<feature type="transmembrane region" description="Helical" evidence="1">
    <location>
        <begin position="121"/>
        <end position="140"/>
    </location>
</feature>
<evidence type="ECO:0000313" key="3">
    <source>
        <dbReference type="Proteomes" id="UP000036406"/>
    </source>
</evidence>
<keyword evidence="1" id="KW-0472">Membrane</keyword>
<dbReference type="Proteomes" id="UP000036406">
    <property type="component" value="Chromosome"/>
</dbReference>
<dbReference type="KEGG" id="mpq:ABA45_02735"/>
<dbReference type="PATRIC" id="fig|330734.3.peg.613"/>
<accession>A0A0H4I583</accession>
<dbReference type="EMBL" id="CP011494">
    <property type="protein sequence ID" value="AKO54174.1"/>
    <property type="molecule type" value="Genomic_DNA"/>
</dbReference>
<sequence>MKSAPIQRTPDSQRTRRRLSERLKVGFALSALLAIALLLINQLLHTPQAPQGIVNLQLAGNAAYTRDILQSWSPQQQAWARISLLLDFLMVALYSITLFLLTRRLLIDRPGVRERTAGRWVLILFALAAVSDCIENLLLLNNLKEPNDLFSLAATFSALVKFTGLLLGSAGLVIIRAARRHPLTHA</sequence>
<keyword evidence="3" id="KW-1185">Reference proteome</keyword>
<evidence type="ECO:0000313" key="2">
    <source>
        <dbReference type="EMBL" id="AKO54174.1"/>
    </source>
</evidence>
<dbReference type="STRING" id="330734.ABA45_02735"/>
<proteinExistence type="predicted"/>
<organism evidence="2 3">
    <name type="scientific">Marinobacter psychrophilus</name>
    <dbReference type="NCBI Taxonomy" id="330734"/>
    <lineage>
        <taxon>Bacteria</taxon>
        <taxon>Pseudomonadati</taxon>
        <taxon>Pseudomonadota</taxon>
        <taxon>Gammaproteobacteria</taxon>
        <taxon>Pseudomonadales</taxon>
        <taxon>Marinobacteraceae</taxon>
        <taxon>Marinobacter</taxon>
    </lineage>
</organism>